<dbReference type="InterPro" id="IPR042002">
    <property type="entry name" value="Sortase_C"/>
</dbReference>
<evidence type="ECO:0000313" key="5">
    <source>
        <dbReference type="EMBL" id="BAC19264.1"/>
    </source>
</evidence>
<sequence length="315" mass="34844">MSVIVDKPTDKPRPKHRLDRANKPKRTRKQKQRLATNIFLQIFAMFGIGLLIYPDGADWVNSLGHNAEISGYVRQIENTPPEQRREILNAAYAYNEQLDPGPLTDPYLTEAEDAALDSDVYRAYQEMLRVSGTEAIGTVNYPEVGISLPVYHGTSEEVIAKGVGHLYGTSLPVGGPSTRSVLTAHSGLPHAKLFTQLHDAEVGDIFWISVLGEEHYYQVRELETVLPNETDSFQIIEGEDWVTLFTCTPVGVNSHRLLAHAQRIPAPEGEGERLVAGDGISAGFPWWLVIFIGGSVLVALMLFMPAKKKKKKATA</sequence>
<keyword evidence="1" id="KW-0378">Hydrolase</keyword>
<feature type="transmembrane region" description="Helical" evidence="4">
    <location>
        <begin position="284"/>
        <end position="303"/>
    </location>
</feature>
<evidence type="ECO:0000256" key="2">
    <source>
        <dbReference type="PIRSR" id="PIRSR605754-1"/>
    </source>
</evidence>
<dbReference type="GO" id="GO:0016787">
    <property type="term" value="F:hydrolase activity"/>
    <property type="evidence" value="ECO:0007669"/>
    <property type="project" value="UniProtKB-KW"/>
</dbReference>
<evidence type="ECO:0000256" key="1">
    <source>
        <dbReference type="ARBA" id="ARBA00022801"/>
    </source>
</evidence>
<organism evidence="5 6">
    <name type="scientific">Corynebacterium efficiens (strain DSM 44549 / YS-314 / AJ 12310 / JCM 11189 / NBRC 100395)</name>
    <dbReference type="NCBI Taxonomy" id="196164"/>
    <lineage>
        <taxon>Bacteria</taxon>
        <taxon>Bacillati</taxon>
        <taxon>Actinomycetota</taxon>
        <taxon>Actinomycetes</taxon>
        <taxon>Mycobacteriales</taxon>
        <taxon>Corynebacteriaceae</taxon>
        <taxon>Corynebacterium</taxon>
    </lineage>
</organism>
<dbReference type="HOGENOM" id="CLU_045680_1_2_11"/>
<keyword evidence="4" id="KW-0812">Transmembrane</keyword>
<keyword evidence="4" id="KW-1133">Transmembrane helix</keyword>
<dbReference type="InterPro" id="IPR005754">
    <property type="entry name" value="Sortase"/>
</dbReference>
<dbReference type="RefSeq" id="WP_006769191.1">
    <property type="nucleotide sequence ID" value="NC_004369.1"/>
</dbReference>
<dbReference type="NCBIfam" id="TIGR01076">
    <property type="entry name" value="sortase_fam"/>
    <property type="match status" value="1"/>
</dbReference>
<reference evidence="5 6" key="1">
    <citation type="journal article" date="2003" name="Genome Res.">
        <title>Comparative complete genome sequence analysis of the amino acid replacements responsible for the thermostability of Corynebacterium efficiens.</title>
        <authorList>
            <person name="Nishio Y."/>
            <person name="Nakamura Y."/>
            <person name="Kawarabayasi Y."/>
            <person name="Usuda Y."/>
            <person name="Kimura E."/>
            <person name="Sugimoto S."/>
            <person name="Matsui K."/>
            <person name="Yamagishi A."/>
            <person name="Kikuchi H."/>
            <person name="Ikeo K."/>
            <person name="Gojobori T."/>
        </authorList>
    </citation>
    <scope>NUCLEOTIDE SEQUENCE [LARGE SCALE GENOMIC DNA]</scope>
    <source>
        <strain evidence="6">DSM 44549 / YS-314 / AJ 12310 / JCM 11189 / NBRC 100395</strain>
    </source>
</reference>
<evidence type="ECO:0000256" key="3">
    <source>
        <dbReference type="SAM" id="MobiDB-lite"/>
    </source>
</evidence>
<dbReference type="Gene3D" id="2.40.260.10">
    <property type="entry name" value="Sortase"/>
    <property type="match status" value="1"/>
</dbReference>
<proteinExistence type="predicted"/>
<dbReference type="eggNOG" id="COG3764">
    <property type="taxonomic scope" value="Bacteria"/>
</dbReference>
<dbReference type="OrthoDB" id="5242161at2"/>
<accession>Q8FMP9</accession>
<feature type="compositionally biased region" description="Basic residues" evidence="3">
    <location>
        <begin position="13"/>
        <end position="30"/>
    </location>
</feature>
<dbReference type="InterPro" id="IPR023365">
    <property type="entry name" value="Sortase_dom-sf"/>
</dbReference>
<dbReference type="SUPFAM" id="SSF63817">
    <property type="entry name" value="Sortase"/>
    <property type="match status" value="1"/>
</dbReference>
<keyword evidence="6" id="KW-1185">Reference proteome</keyword>
<dbReference type="NCBIfam" id="NF033745">
    <property type="entry name" value="class_C_sortase"/>
    <property type="match status" value="1"/>
</dbReference>
<evidence type="ECO:0000313" key="6">
    <source>
        <dbReference type="Proteomes" id="UP000001409"/>
    </source>
</evidence>
<keyword evidence="4" id="KW-0472">Membrane</keyword>
<feature type="active site" description="Proton donor/acceptor" evidence="2">
    <location>
        <position position="185"/>
    </location>
</feature>
<dbReference type="KEGG" id="cef:CE2454"/>
<evidence type="ECO:0000256" key="4">
    <source>
        <dbReference type="SAM" id="Phobius"/>
    </source>
</evidence>
<name>Q8FMP9_COREF</name>
<dbReference type="Proteomes" id="UP000001409">
    <property type="component" value="Chromosome"/>
</dbReference>
<dbReference type="Pfam" id="PF04203">
    <property type="entry name" value="Sortase"/>
    <property type="match status" value="1"/>
</dbReference>
<feature type="active site" description="Acyl-thioester intermediate" evidence="2">
    <location>
        <position position="247"/>
    </location>
</feature>
<dbReference type="MEROPS" id="C60.007"/>
<dbReference type="CDD" id="cd05827">
    <property type="entry name" value="Sortase_C"/>
    <property type="match status" value="1"/>
</dbReference>
<dbReference type="STRING" id="196164.gene:10742899"/>
<feature type="region of interest" description="Disordered" evidence="3">
    <location>
        <begin position="1"/>
        <end position="30"/>
    </location>
</feature>
<dbReference type="AlphaFoldDB" id="Q8FMP9"/>
<accession>C8NK99</accession>
<feature type="transmembrane region" description="Helical" evidence="4">
    <location>
        <begin position="34"/>
        <end position="53"/>
    </location>
</feature>
<dbReference type="EMBL" id="BA000035">
    <property type="protein sequence ID" value="BAC19264.1"/>
    <property type="molecule type" value="Genomic_DNA"/>
</dbReference>
<protein>
    <submittedName>
        <fullName evidence="5">Putative fimbria-associated protein</fullName>
    </submittedName>
</protein>